<feature type="transmembrane region" description="Helical" evidence="8">
    <location>
        <begin position="50"/>
        <end position="69"/>
    </location>
</feature>
<feature type="transmembrane region" description="Helical" evidence="8">
    <location>
        <begin position="101"/>
        <end position="119"/>
    </location>
</feature>
<feature type="transmembrane region" description="Helical" evidence="8">
    <location>
        <begin position="146"/>
        <end position="169"/>
    </location>
</feature>
<keyword evidence="4 8" id="KW-0812">Transmembrane</keyword>
<evidence type="ECO:0000313" key="9">
    <source>
        <dbReference type="EMBL" id="MDQ0425706.1"/>
    </source>
</evidence>
<comment type="subcellular location">
    <subcellularLocation>
        <location evidence="1">Cell membrane</location>
        <topology evidence="1">Multi-pass membrane protein</topology>
    </subcellularLocation>
</comment>
<dbReference type="Proteomes" id="UP001240250">
    <property type="component" value="Unassembled WGS sequence"/>
</dbReference>
<dbReference type="InterPro" id="IPR018584">
    <property type="entry name" value="GT87"/>
</dbReference>
<sequence length="425" mass="44886">MWLAFVLAHLWLTYLGTTLLARASFGDVDLYRRWVATGLTTGTWPVLDGPWVYPAAALLPMLAAGVAGVTPDAPYALAWCGLVTALDAAAVALLLRRRNGHVAAVWWLAFLVLLGPVAIGRLDAVAAPVTLVALLVALTHPRTSTALLTLGAWVKVAPGAAVLPLLLATRRPWRRVVLPGAAVCALVVGTVALLGGGDEVASFVLEQDARGLQLEAVAATPWLVAGLFTTRVEHVFNRGLVTWEIDGPGTQATADALGAVLVAGVLAVTALLWWCRRRDGARFWSDDVLRGDFVLRGAFVLALTLIVANKVGSPQFQSWLAPPVAVALALGRPWWRRTAVTLLGVAAATQWVYPWWYGDVVSGWPLATLVLAARNVTLVVLLVVAVAHLLRPPGHDPRASVRADAAAATRGGPDDAVVARTAAAD</sequence>
<evidence type="ECO:0000256" key="4">
    <source>
        <dbReference type="ARBA" id="ARBA00022692"/>
    </source>
</evidence>
<evidence type="ECO:0000256" key="6">
    <source>
        <dbReference type="ARBA" id="ARBA00023136"/>
    </source>
</evidence>
<feature type="transmembrane region" description="Helical" evidence="8">
    <location>
        <begin position="369"/>
        <end position="390"/>
    </location>
</feature>
<reference evidence="9 10" key="1">
    <citation type="submission" date="2023-07" db="EMBL/GenBank/DDBJ databases">
        <title>Sequencing the genomes of 1000 actinobacteria strains.</title>
        <authorList>
            <person name="Klenk H.-P."/>
        </authorList>
    </citation>
    <scope>NUCLEOTIDE SEQUENCE [LARGE SCALE GENOMIC DNA]</scope>
    <source>
        <strain evidence="9 10">DSM 14785</strain>
    </source>
</reference>
<evidence type="ECO:0000256" key="2">
    <source>
        <dbReference type="ARBA" id="ARBA00022475"/>
    </source>
</evidence>
<evidence type="ECO:0000256" key="1">
    <source>
        <dbReference type="ARBA" id="ARBA00004651"/>
    </source>
</evidence>
<accession>A0ABU0GLV3</accession>
<dbReference type="Pfam" id="PF09594">
    <property type="entry name" value="GT87"/>
    <property type="match status" value="1"/>
</dbReference>
<evidence type="ECO:0000256" key="8">
    <source>
        <dbReference type="SAM" id="Phobius"/>
    </source>
</evidence>
<feature type="transmembrane region" description="Helical" evidence="8">
    <location>
        <begin position="76"/>
        <end position="95"/>
    </location>
</feature>
<keyword evidence="5 8" id="KW-1133">Transmembrane helix</keyword>
<name>A0ABU0GLV3_9CELL</name>
<protein>
    <recommendedName>
        <fullName evidence="11">DUF2029 domain-containing protein</fullName>
    </recommendedName>
</protein>
<comment type="similarity">
    <text evidence="7">Belongs to the glycosyltransferase 87 family.</text>
</comment>
<evidence type="ECO:0000256" key="3">
    <source>
        <dbReference type="ARBA" id="ARBA00022679"/>
    </source>
</evidence>
<evidence type="ECO:0000313" key="10">
    <source>
        <dbReference type="Proteomes" id="UP001240250"/>
    </source>
</evidence>
<evidence type="ECO:0000256" key="7">
    <source>
        <dbReference type="ARBA" id="ARBA00024033"/>
    </source>
</evidence>
<feature type="transmembrane region" description="Helical" evidence="8">
    <location>
        <begin position="256"/>
        <end position="275"/>
    </location>
</feature>
<keyword evidence="6 8" id="KW-0472">Membrane</keyword>
<evidence type="ECO:0000256" key="5">
    <source>
        <dbReference type="ARBA" id="ARBA00022989"/>
    </source>
</evidence>
<proteinExistence type="inferred from homology"/>
<keyword evidence="10" id="KW-1185">Reference proteome</keyword>
<dbReference type="EMBL" id="JAUSVM010000001">
    <property type="protein sequence ID" value="MDQ0425706.1"/>
    <property type="molecule type" value="Genomic_DNA"/>
</dbReference>
<keyword evidence="3" id="KW-0808">Transferase</keyword>
<evidence type="ECO:0008006" key="11">
    <source>
        <dbReference type="Google" id="ProtNLM"/>
    </source>
</evidence>
<feature type="transmembrane region" description="Helical" evidence="8">
    <location>
        <begin position="338"/>
        <end position="357"/>
    </location>
</feature>
<dbReference type="RefSeq" id="WP_052748333.1">
    <property type="nucleotide sequence ID" value="NZ_CP194061.1"/>
</dbReference>
<comment type="caution">
    <text evidence="9">The sequence shown here is derived from an EMBL/GenBank/DDBJ whole genome shotgun (WGS) entry which is preliminary data.</text>
</comment>
<feature type="transmembrane region" description="Helical" evidence="8">
    <location>
        <begin position="176"/>
        <end position="195"/>
    </location>
</feature>
<gene>
    <name evidence="9" type="ORF">JO380_002087</name>
</gene>
<keyword evidence="2" id="KW-1003">Cell membrane</keyword>
<organism evidence="9 10">
    <name type="scientific">Cellulomonas iranensis</name>
    <dbReference type="NCBI Taxonomy" id="76862"/>
    <lineage>
        <taxon>Bacteria</taxon>
        <taxon>Bacillati</taxon>
        <taxon>Actinomycetota</taxon>
        <taxon>Actinomycetes</taxon>
        <taxon>Micrococcales</taxon>
        <taxon>Cellulomonadaceae</taxon>
        <taxon>Cellulomonas</taxon>
    </lineage>
</organism>